<keyword evidence="3" id="KW-0804">Transcription</keyword>
<dbReference type="Gene3D" id="1.10.357.10">
    <property type="entry name" value="Tetracycline Repressor, domain 2"/>
    <property type="match status" value="1"/>
</dbReference>
<comment type="caution">
    <text evidence="7">The sequence shown here is derived from an EMBL/GenBank/DDBJ whole genome shotgun (WGS) entry which is preliminary data.</text>
</comment>
<feature type="DNA-binding region" description="H-T-H motif" evidence="4">
    <location>
        <begin position="66"/>
        <end position="85"/>
    </location>
</feature>
<dbReference type="InterPro" id="IPR009057">
    <property type="entry name" value="Homeodomain-like_sf"/>
</dbReference>
<reference evidence="8" key="1">
    <citation type="journal article" date="2019" name="Int. J. Syst. Evol. Microbiol.">
        <title>The Global Catalogue of Microorganisms (GCM) 10K type strain sequencing project: providing services to taxonomists for standard genome sequencing and annotation.</title>
        <authorList>
            <consortium name="The Broad Institute Genomics Platform"/>
            <consortium name="The Broad Institute Genome Sequencing Center for Infectious Disease"/>
            <person name="Wu L."/>
            <person name="Ma J."/>
        </authorList>
    </citation>
    <scope>NUCLEOTIDE SEQUENCE [LARGE SCALE GENOMIC DNA]</scope>
    <source>
        <strain evidence="8">JCM 18055</strain>
    </source>
</reference>
<keyword evidence="1" id="KW-0805">Transcription regulation</keyword>
<dbReference type="SUPFAM" id="SSF48498">
    <property type="entry name" value="Tetracyclin repressor-like, C-terminal domain"/>
    <property type="match status" value="1"/>
</dbReference>
<evidence type="ECO:0000256" key="2">
    <source>
        <dbReference type="ARBA" id="ARBA00023125"/>
    </source>
</evidence>
<evidence type="ECO:0000256" key="4">
    <source>
        <dbReference type="PROSITE-ProRule" id="PRU00335"/>
    </source>
</evidence>
<dbReference type="InterPro" id="IPR001647">
    <property type="entry name" value="HTH_TetR"/>
</dbReference>
<feature type="region of interest" description="Disordered" evidence="5">
    <location>
        <begin position="1"/>
        <end position="40"/>
    </location>
</feature>
<feature type="compositionally biased region" description="Low complexity" evidence="5">
    <location>
        <begin position="1"/>
        <end position="10"/>
    </location>
</feature>
<feature type="domain" description="HTH tetR-type" evidence="6">
    <location>
        <begin position="43"/>
        <end position="103"/>
    </location>
</feature>
<evidence type="ECO:0000259" key="6">
    <source>
        <dbReference type="PROSITE" id="PS50977"/>
    </source>
</evidence>
<dbReference type="PROSITE" id="PS50977">
    <property type="entry name" value="HTH_TETR_2"/>
    <property type="match status" value="1"/>
</dbReference>
<dbReference type="EMBL" id="BAABIC010000014">
    <property type="protein sequence ID" value="GAA4698805.1"/>
    <property type="molecule type" value="Genomic_DNA"/>
</dbReference>
<evidence type="ECO:0000313" key="7">
    <source>
        <dbReference type="EMBL" id="GAA4698805.1"/>
    </source>
</evidence>
<gene>
    <name evidence="7" type="ORF">GCM10023215_41520</name>
</gene>
<evidence type="ECO:0000256" key="3">
    <source>
        <dbReference type="ARBA" id="ARBA00023163"/>
    </source>
</evidence>
<dbReference type="PANTHER" id="PTHR30055:SF234">
    <property type="entry name" value="HTH-TYPE TRANSCRIPTIONAL REGULATOR BETI"/>
    <property type="match status" value="1"/>
</dbReference>
<keyword evidence="2 4" id="KW-0238">DNA-binding</keyword>
<evidence type="ECO:0000256" key="1">
    <source>
        <dbReference type="ARBA" id="ARBA00023015"/>
    </source>
</evidence>
<dbReference type="Proteomes" id="UP001500325">
    <property type="component" value="Unassembled WGS sequence"/>
</dbReference>
<protein>
    <submittedName>
        <fullName evidence="7">TetR/AcrR family transcriptional regulator</fullName>
    </submittedName>
</protein>
<sequence length="226" mass="23123">MTSGSSAESGAEGGTGGISGGIMRGGTDRSTAAPRPIRPRDAAVTRRALLAAGRELFASAGYEGTTVRAVAERAGVNQALLFRHFGSKEGLFAEAVTGQALDLLHDGPPEQVLPRTLAAILATDDGSADDVTLFLAALRSAGNTDAAATVREELRVAYGGTLARLVGTDDPADADLRAELALAWLLGIALLRKVIRTEAVVAADPDTVVGHVTRAVDALFAPVGRG</sequence>
<dbReference type="PROSITE" id="PS01081">
    <property type="entry name" value="HTH_TETR_1"/>
    <property type="match status" value="1"/>
</dbReference>
<dbReference type="InterPro" id="IPR036271">
    <property type="entry name" value="Tet_transcr_reg_TetR-rel_C_sf"/>
</dbReference>
<dbReference type="SUPFAM" id="SSF46689">
    <property type="entry name" value="Homeodomain-like"/>
    <property type="match status" value="1"/>
</dbReference>
<dbReference type="InterPro" id="IPR050109">
    <property type="entry name" value="HTH-type_TetR-like_transc_reg"/>
</dbReference>
<evidence type="ECO:0000313" key="8">
    <source>
        <dbReference type="Proteomes" id="UP001500325"/>
    </source>
</evidence>
<evidence type="ECO:0000256" key="5">
    <source>
        <dbReference type="SAM" id="MobiDB-lite"/>
    </source>
</evidence>
<proteinExistence type="predicted"/>
<dbReference type="PANTHER" id="PTHR30055">
    <property type="entry name" value="HTH-TYPE TRANSCRIPTIONAL REGULATOR RUTR"/>
    <property type="match status" value="1"/>
</dbReference>
<dbReference type="Pfam" id="PF00440">
    <property type="entry name" value="TetR_N"/>
    <property type="match status" value="1"/>
</dbReference>
<dbReference type="Pfam" id="PF17920">
    <property type="entry name" value="TetR_C_16"/>
    <property type="match status" value="1"/>
</dbReference>
<name>A0ABP8X0R5_9PSEU</name>
<dbReference type="InterPro" id="IPR023772">
    <property type="entry name" value="DNA-bd_HTH_TetR-type_CS"/>
</dbReference>
<dbReference type="PRINTS" id="PR00455">
    <property type="entry name" value="HTHTETR"/>
</dbReference>
<keyword evidence="8" id="KW-1185">Reference proteome</keyword>
<dbReference type="InterPro" id="IPR041678">
    <property type="entry name" value="TetR_C_16"/>
</dbReference>
<feature type="compositionally biased region" description="Gly residues" evidence="5">
    <location>
        <begin position="11"/>
        <end position="24"/>
    </location>
</feature>
<dbReference type="RefSeq" id="WP_345382301.1">
    <property type="nucleotide sequence ID" value="NZ_BAABIC010000014.1"/>
</dbReference>
<organism evidence="7 8">
    <name type="scientific">Pseudonocardia yuanmonensis</name>
    <dbReference type="NCBI Taxonomy" id="1095914"/>
    <lineage>
        <taxon>Bacteria</taxon>
        <taxon>Bacillati</taxon>
        <taxon>Actinomycetota</taxon>
        <taxon>Actinomycetes</taxon>
        <taxon>Pseudonocardiales</taxon>
        <taxon>Pseudonocardiaceae</taxon>
        <taxon>Pseudonocardia</taxon>
    </lineage>
</organism>
<accession>A0ABP8X0R5</accession>